<comment type="function">
    <text evidence="1">Specifically methylates the adenine in position 2030 of 23S rRNA.</text>
</comment>
<feature type="binding site" evidence="1">
    <location>
        <begin position="143"/>
        <end position="144"/>
    </location>
    <ligand>
        <name>S-adenosyl-L-methionine</name>
        <dbReference type="ChEBI" id="CHEBI:59789"/>
    </ligand>
</feature>
<evidence type="ECO:0000313" key="2">
    <source>
        <dbReference type="EMBL" id="NMQ20083.1"/>
    </source>
</evidence>
<dbReference type="RefSeq" id="WP_169249341.1">
    <property type="nucleotide sequence ID" value="NZ_SPMZ01000037.1"/>
</dbReference>
<dbReference type="EMBL" id="SPMZ01000037">
    <property type="protein sequence ID" value="NMQ20083.1"/>
    <property type="molecule type" value="Genomic_DNA"/>
</dbReference>
<dbReference type="InterPro" id="IPR007473">
    <property type="entry name" value="RlmJ"/>
</dbReference>
<comment type="caution">
    <text evidence="2">The sequence shown here is derived from an EMBL/GenBank/DDBJ whole genome shotgun (WGS) entry which is preliminary data.</text>
</comment>
<accession>A0ABX1TKZ2</accession>
<comment type="similarity">
    <text evidence="1">Belongs to the RlmJ family.</text>
</comment>
<evidence type="ECO:0000256" key="1">
    <source>
        <dbReference type="HAMAP-Rule" id="MF_00934"/>
    </source>
</evidence>
<dbReference type="Proteomes" id="UP000760480">
    <property type="component" value="Unassembled WGS sequence"/>
</dbReference>
<keyword evidence="1" id="KW-0489">Methyltransferase</keyword>
<keyword evidence="1" id="KW-0698">rRNA processing</keyword>
<dbReference type="PANTHER" id="PTHR37426">
    <property type="entry name" value="RIBOSOMAL RNA LARGE SUBUNIT METHYLTRANSFERASE J"/>
    <property type="match status" value="1"/>
</dbReference>
<proteinExistence type="inferred from homology"/>
<organism evidence="2 3">
    <name type="scientific">Candidatus Competibacter phosphatis</name>
    <dbReference type="NCBI Taxonomy" id="221280"/>
    <lineage>
        <taxon>Bacteria</taxon>
        <taxon>Pseudomonadati</taxon>
        <taxon>Pseudomonadota</taxon>
        <taxon>Gammaproteobacteria</taxon>
        <taxon>Candidatus Competibacteraceae</taxon>
        <taxon>Candidatus Competibacter</taxon>
    </lineage>
</organism>
<dbReference type="Gene3D" id="3.40.50.150">
    <property type="entry name" value="Vaccinia Virus protein VP39"/>
    <property type="match status" value="1"/>
</dbReference>
<keyword evidence="3" id="KW-1185">Reference proteome</keyword>
<feature type="binding site" evidence="1">
    <location>
        <position position="100"/>
    </location>
    <ligand>
        <name>S-adenosyl-L-methionine</name>
        <dbReference type="ChEBI" id="CHEBI:59789"/>
    </ligand>
</feature>
<dbReference type="SUPFAM" id="SSF53335">
    <property type="entry name" value="S-adenosyl-L-methionine-dependent methyltransferases"/>
    <property type="match status" value="1"/>
</dbReference>
<feature type="binding site" evidence="1">
    <location>
        <position position="42"/>
    </location>
    <ligand>
        <name>S-adenosyl-L-methionine</name>
        <dbReference type="ChEBI" id="CHEBI:59789"/>
    </ligand>
</feature>
<evidence type="ECO:0000313" key="3">
    <source>
        <dbReference type="Proteomes" id="UP000760480"/>
    </source>
</evidence>
<dbReference type="EC" id="2.1.1.266" evidence="1"/>
<gene>
    <name evidence="1" type="primary">rlmJ</name>
    <name evidence="2" type="ORF">E4P82_13275</name>
</gene>
<keyword evidence="1" id="KW-0694">RNA-binding</keyword>
<feature type="site" description="Interaction with substrate rRNA" evidence="1">
    <location>
        <position position="4"/>
    </location>
</feature>
<keyword evidence="1" id="KW-0949">S-adenosyl-L-methionine</keyword>
<reference evidence="2 3" key="1">
    <citation type="submission" date="2019-03" db="EMBL/GenBank/DDBJ databases">
        <title>Metabolic reconstructions from genomes of highly enriched 'Candidatus Accumulibacter' and 'Candidatus Competibacter' bioreactor populations.</title>
        <authorList>
            <person name="Annavajhala M.K."/>
            <person name="Welles L."/>
            <person name="Abbas B."/>
            <person name="Sorokin D."/>
            <person name="Park H."/>
            <person name="Van Loosdrecht M."/>
            <person name="Chandran K."/>
        </authorList>
    </citation>
    <scope>NUCLEOTIDE SEQUENCE [LARGE SCALE GENOMIC DNA]</scope>
    <source>
        <strain evidence="2 3">SBR_G</strain>
    </source>
</reference>
<dbReference type="HAMAP" id="MF_00934">
    <property type="entry name" value="23SrRNA_methyltr_J"/>
    <property type="match status" value="1"/>
</dbReference>
<keyword evidence="1" id="KW-0808">Transferase</keyword>
<dbReference type="PANTHER" id="PTHR37426:SF1">
    <property type="entry name" value="RIBOSOMAL RNA LARGE SUBUNIT METHYLTRANSFERASE J"/>
    <property type="match status" value="1"/>
</dbReference>
<feature type="binding site" evidence="1">
    <location>
        <position position="19"/>
    </location>
    <ligand>
        <name>S-adenosyl-L-methionine</name>
        <dbReference type="ChEBI" id="CHEBI:59789"/>
    </ligand>
</feature>
<sequence>MLSYRHGFHAGNFADVFKHVLLMQLVGALRRKDKPFCLLDTHAGAGRYDLDSAVARKNREHAAGIGRLWHRPGLGLELAEYLAEVRALNPDGVLRWYPGSPRIARALLRPGDRLILTELHPAEYPPLKAEFAGDRQVAVHRMDGYVGLKAFLPPPERRGLVLIDPAFERKDEFERLVEAIRVIHRRWAGGMIAIWYPILDRAPSLRFQRMLRELGIPAILCAELGLYPYDAALGMHGCGMIVVNPPWRFDETLNRLLPELLEVLRVGEHGQTRLEWLAMAP</sequence>
<comment type="subunit">
    <text evidence="1">Monomer.</text>
</comment>
<dbReference type="InterPro" id="IPR029063">
    <property type="entry name" value="SAM-dependent_MTases_sf"/>
</dbReference>
<feature type="binding site" evidence="1">
    <location>
        <position position="118"/>
    </location>
    <ligand>
        <name>S-adenosyl-L-methionine</name>
        <dbReference type="ChEBI" id="CHEBI:59789"/>
    </ligand>
</feature>
<dbReference type="Pfam" id="PF04378">
    <property type="entry name" value="RsmJ"/>
    <property type="match status" value="1"/>
</dbReference>
<name>A0ABX1TKZ2_9GAMM</name>
<protein>
    <recommendedName>
        <fullName evidence="1">Ribosomal RNA large subunit methyltransferase J</fullName>
        <ecNumber evidence="1">2.1.1.266</ecNumber>
    </recommendedName>
    <alternativeName>
        <fullName evidence="1">23S rRNA (adenine(2030)-N6)-methyltransferase</fullName>
    </alternativeName>
    <alternativeName>
        <fullName evidence="1">23S rRNA m6A2030 methyltransferase</fullName>
    </alternativeName>
</protein>
<comment type="catalytic activity">
    <reaction evidence="1">
        <text>adenosine(2030) in 23S rRNA + S-adenosyl-L-methionine = N(6)-methyladenosine(2030) in 23S rRNA + S-adenosyl-L-homocysteine + H(+)</text>
        <dbReference type="Rhea" id="RHEA:43736"/>
        <dbReference type="Rhea" id="RHEA-COMP:10668"/>
        <dbReference type="Rhea" id="RHEA-COMP:10669"/>
        <dbReference type="ChEBI" id="CHEBI:15378"/>
        <dbReference type="ChEBI" id="CHEBI:57856"/>
        <dbReference type="ChEBI" id="CHEBI:59789"/>
        <dbReference type="ChEBI" id="CHEBI:74411"/>
        <dbReference type="ChEBI" id="CHEBI:74449"/>
        <dbReference type="EC" id="2.1.1.266"/>
    </reaction>
</comment>
<feature type="active site" description="Proton acceptor" evidence="1">
    <location>
        <position position="164"/>
    </location>
</feature>
<feature type="binding site" evidence="1">
    <location>
        <position position="164"/>
    </location>
    <ligand>
        <name>S-adenosyl-L-methionine</name>
        <dbReference type="ChEBI" id="CHEBI:59789"/>
    </ligand>
</feature>